<feature type="transmembrane region" description="Helical" evidence="10">
    <location>
        <begin position="265"/>
        <end position="292"/>
    </location>
</feature>
<dbReference type="GO" id="GO:0004984">
    <property type="term" value="F:olfactory receptor activity"/>
    <property type="evidence" value="ECO:0007669"/>
    <property type="project" value="InterPro"/>
</dbReference>
<dbReference type="PANTHER" id="PTHR21137">
    <property type="entry name" value="ODORANT RECEPTOR"/>
    <property type="match status" value="1"/>
</dbReference>
<keyword evidence="8 10" id="KW-0675">Receptor</keyword>
<feature type="transmembrane region" description="Helical" evidence="10">
    <location>
        <begin position="304"/>
        <end position="329"/>
    </location>
</feature>
<reference evidence="11 12" key="1">
    <citation type="journal article" date="2018" name="Genome Res.">
        <title>The genomic architecture and molecular evolution of ant odorant receptors.</title>
        <authorList>
            <person name="McKenzie S.K."/>
            <person name="Kronauer D.J.C."/>
        </authorList>
    </citation>
    <scope>NUCLEOTIDE SEQUENCE [LARGE SCALE GENOMIC DNA]</scope>
    <source>
        <strain evidence="11">Clonal line C1</strain>
    </source>
</reference>
<dbReference type="AlphaFoldDB" id="A0A3L8DLX1"/>
<protein>
    <recommendedName>
        <fullName evidence="10">Odorant receptor</fullName>
    </recommendedName>
</protein>
<comment type="subcellular location">
    <subcellularLocation>
        <location evidence="1 10">Cell membrane</location>
        <topology evidence="1 10">Multi-pass membrane protein</topology>
    </subcellularLocation>
</comment>
<accession>A0A3L8DLX1</accession>
<evidence type="ECO:0000313" key="11">
    <source>
        <dbReference type="EMBL" id="RLU20909.1"/>
    </source>
</evidence>
<dbReference type="GO" id="GO:0005886">
    <property type="term" value="C:plasma membrane"/>
    <property type="evidence" value="ECO:0007669"/>
    <property type="project" value="UniProtKB-SubCell"/>
</dbReference>
<feature type="transmembrane region" description="Helical" evidence="10">
    <location>
        <begin position="46"/>
        <end position="67"/>
    </location>
</feature>
<feature type="transmembrane region" description="Helical" evidence="10">
    <location>
        <begin position="134"/>
        <end position="156"/>
    </location>
</feature>
<keyword evidence="7 10" id="KW-0472">Membrane</keyword>
<evidence type="ECO:0000256" key="2">
    <source>
        <dbReference type="ARBA" id="ARBA00022475"/>
    </source>
</evidence>
<comment type="caution">
    <text evidence="11">The sequence shown here is derived from an EMBL/GenBank/DDBJ whole genome shotgun (WGS) entry which is preliminary data.</text>
</comment>
<feature type="transmembrane region" description="Helical" evidence="10">
    <location>
        <begin position="79"/>
        <end position="97"/>
    </location>
</feature>
<comment type="similarity">
    <text evidence="10">Belongs to the insect chemoreceptor superfamily. Heteromeric odorant receptor channel (TC 1.A.69) family.</text>
</comment>
<evidence type="ECO:0000256" key="4">
    <source>
        <dbReference type="ARBA" id="ARBA00022692"/>
    </source>
</evidence>
<organism evidence="11 12">
    <name type="scientific">Ooceraea biroi</name>
    <name type="common">Clonal raider ant</name>
    <name type="synonym">Cerapachys biroi</name>
    <dbReference type="NCBI Taxonomy" id="2015173"/>
    <lineage>
        <taxon>Eukaryota</taxon>
        <taxon>Metazoa</taxon>
        <taxon>Ecdysozoa</taxon>
        <taxon>Arthropoda</taxon>
        <taxon>Hexapoda</taxon>
        <taxon>Insecta</taxon>
        <taxon>Pterygota</taxon>
        <taxon>Neoptera</taxon>
        <taxon>Endopterygota</taxon>
        <taxon>Hymenoptera</taxon>
        <taxon>Apocrita</taxon>
        <taxon>Aculeata</taxon>
        <taxon>Formicoidea</taxon>
        <taxon>Formicidae</taxon>
        <taxon>Dorylinae</taxon>
        <taxon>Ooceraea</taxon>
    </lineage>
</organism>
<dbReference type="InterPro" id="IPR004117">
    <property type="entry name" value="7tm6_olfct_rcpt"/>
</dbReference>
<evidence type="ECO:0000256" key="10">
    <source>
        <dbReference type="RuleBase" id="RU351113"/>
    </source>
</evidence>
<proteinExistence type="inferred from homology"/>
<comment type="caution">
    <text evidence="10">Lacks conserved residue(s) required for the propagation of feature annotation.</text>
</comment>
<evidence type="ECO:0000256" key="6">
    <source>
        <dbReference type="ARBA" id="ARBA00022989"/>
    </source>
</evidence>
<evidence type="ECO:0000256" key="5">
    <source>
        <dbReference type="ARBA" id="ARBA00022725"/>
    </source>
</evidence>
<dbReference type="EMBL" id="QOIP01000007">
    <property type="protein sequence ID" value="RLU20909.1"/>
    <property type="molecule type" value="Genomic_DNA"/>
</dbReference>
<keyword evidence="5 10" id="KW-0552">Olfaction</keyword>
<evidence type="ECO:0000256" key="3">
    <source>
        <dbReference type="ARBA" id="ARBA00022606"/>
    </source>
</evidence>
<keyword evidence="6 10" id="KW-1133">Transmembrane helix</keyword>
<dbReference type="PANTHER" id="PTHR21137:SF35">
    <property type="entry name" value="ODORANT RECEPTOR 19A-RELATED"/>
    <property type="match status" value="1"/>
</dbReference>
<keyword evidence="4 10" id="KW-0812">Transmembrane</keyword>
<sequence>MGNSKYSEQKDFEWATKLHRISLELIGLWPNSELNFRKKLICNLRVLLAFLMITIGILVPSIHSLIIIRSNIELAIDNLQCSLPVLTVVIRIVLFWWKKEALVPIINMIMEDWLKRKSVYERNTMITWAFRARIIITCAYISLGVAYIILIGVPIFGKSMRLTSNITDPGRPMPLQTYYIYDITKRPQFELTFLSQIISCIFALIPYTAIDNFLGLLTFHICGQLIILKNRLIHINEQKNFHEELKDCIICHIRLLRAIDTVEDVYNIILLVLFLYFGTLFAFYGFLIISLFQDKEHEVSFARMSFLAVIITSLFAHMCLYCAVGEMLMAQCNEIHFAVYNHEWYFLDAKEARKLIPFMMRAGQPIYYTAGKVFPITMATFCNLIKTSAGYISVLFTGN</sequence>
<dbReference type="OrthoDB" id="7634903at2759"/>
<dbReference type="Pfam" id="PF02949">
    <property type="entry name" value="7tm_6"/>
    <property type="match status" value="1"/>
</dbReference>
<evidence type="ECO:0000313" key="12">
    <source>
        <dbReference type="Proteomes" id="UP000279307"/>
    </source>
</evidence>
<dbReference type="GO" id="GO:0005549">
    <property type="term" value="F:odorant binding"/>
    <property type="evidence" value="ECO:0007669"/>
    <property type="project" value="InterPro"/>
</dbReference>
<keyword evidence="9 10" id="KW-0807">Transducer</keyword>
<evidence type="ECO:0000256" key="8">
    <source>
        <dbReference type="ARBA" id="ARBA00023170"/>
    </source>
</evidence>
<evidence type="ECO:0000256" key="1">
    <source>
        <dbReference type="ARBA" id="ARBA00004651"/>
    </source>
</evidence>
<dbReference type="Proteomes" id="UP000279307">
    <property type="component" value="Chromosome 7"/>
</dbReference>
<evidence type="ECO:0000256" key="9">
    <source>
        <dbReference type="ARBA" id="ARBA00023224"/>
    </source>
</evidence>
<name>A0A3L8DLX1_OOCBI</name>
<gene>
    <name evidence="11" type="ORF">DMN91_007523</name>
</gene>
<keyword evidence="3 10" id="KW-0716">Sensory transduction</keyword>
<dbReference type="GO" id="GO:0007165">
    <property type="term" value="P:signal transduction"/>
    <property type="evidence" value="ECO:0007669"/>
    <property type="project" value="UniProtKB-KW"/>
</dbReference>
<keyword evidence="2" id="KW-1003">Cell membrane</keyword>
<evidence type="ECO:0000256" key="7">
    <source>
        <dbReference type="ARBA" id="ARBA00023136"/>
    </source>
</evidence>